<sequence>MSMSNSPVKCINTIEDNIYQFGFHIIDDFLEPSHFQRLRAMAESFYEAGQFRNAKVGRLQSAVRNDSIRTDEICWLEENQTNPAVAAYLAKINEIKLTLNRMLFLGLADFETHFAIYQPGTFYKKHVDQFSTTQDRRISCVYYLNDHWESAFSGELMLYDKHDNRLANILPFGNRFVCFSSDLPHEVCETKKIRYSLTGWIKTRGTR</sequence>
<dbReference type="InterPro" id="IPR006620">
    <property type="entry name" value="Pro_4_hyd_alph"/>
</dbReference>
<dbReference type="PATRIC" id="fig|449.7.peg.369"/>
<dbReference type="EMBL" id="LN681225">
    <property type="protein sequence ID" value="CEK09546.1"/>
    <property type="molecule type" value="Genomic_DNA"/>
</dbReference>
<dbReference type="GO" id="GO:0031543">
    <property type="term" value="F:peptidyl-proline dioxygenase activity"/>
    <property type="evidence" value="ECO:0007669"/>
    <property type="project" value="TreeGrafter"/>
</dbReference>
<dbReference type="Gene3D" id="2.60.120.620">
    <property type="entry name" value="q2cbj1_9rhob like domain"/>
    <property type="match status" value="1"/>
</dbReference>
<dbReference type="GO" id="GO:0031418">
    <property type="term" value="F:L-ascorbic acid binding"/>
    <property type="evidence" value="ECO:0007669"/>
    <property type="project" value="UniProtKB-KW"/>
</dbReference>
<dbReference type="GO" id="GO:0008198">
    <property type="term" value="F:ferrous iron binding"/>
    <property type="evidence" value="ECO:0007669"/>
    <property type="project" value="TreeGrafter"/>
</dbReference>
<name>A0A0A8UPW6_LEGHA</name>
<gene>
    <name evidence="8" type="ORF">LHA_0444</name>
</gene>
<dbReference type="InterPro" id="IPR051559">
    <property type="entry name" value="HIF_prolyl_hydroxylases"/>
</dbReference>
<evidence type="ECO:0000256" key="2">
    <source>
        <dbReference type="ARBA" id="ARBA00022723"/>
    </source>
</evidence>
<organism evidence="8 9">
    <name type="scientific">Legionella hackeliae</name>
    <dbReference type="NCBI Taxonomy" id="449"/>
    <lineage>
        <taxon>Bacteria</taxon>
        <taxon>Pseudomonadati</taxon>
        <taxon>Pseudomonadota</taxon>
        <taxon>Gammaproteobacteria</taxon>
        <taxon>Legionellales</taxon>
        <taxon>Legionellaceae</taxon>
        <taxon>Legionella</taxon>
    </lineage>
</organism>
<evidence type="ECO:0000256" key="1">
    <source>
        <dbReference type="ARBA" id="ARBA00001961"/>
    </source>
</evidence>
<dbReference type="HOGENOM" id="CLU_022206_1_0_6"/>
<dbReference type="Proteomes" id="UP000032803">
    <property type="component" value="Chromosome I"/>
</dbReference>
<proteinExistence type="predicted"/>
<dbReference type="PANTHER" id="PTHR12907">
    <property type="entry name" value="EGL NINE HOMOLOG-RELATED"/>
    <property type="match status" value="1"/>
</dbReference>
<dbReference type="Pfam" id="PF13640">
    <property type="entry name" value="2OG-FeII_Oxy_3"/>
    <property type="match status" value="1"/>
</dbReference>
<accession>A0A0A8UPW6</accession>
<keyword evidence="4" id="KW-0223">Dioxygenase</keyword>
<dbReference type="InterPro" id="IPR044862">
    <property type="entry name" value="Pro_4_hyd_alph_FE2OG_OXY"/>
</dbReference>
<dbReference type="STRING" id="449.LHA_0444"/>
<dbReference type="InterPro" id="IPR005123">
    <property type="entry name" value="Oxoglu/Fe-dep_dioxygenase_dom"/>
</dbReference>
<keyword evidence="3" id="KW-0847">Vitamin C</keyword>
<keyword evidence="6" id="KW-0408">Iron</keyword>
<evidence type="ECO:0000313" key="8">
    <source>
        <dbReference type="EMBL" id="CEK09546.1"/>
    </source>
</evidence>
<dbReference type="AlphaFoldDB" id="A0A0A8UPW6"/>
<dbReference type="KEGG" id="lha:LHA_0444"/>
<evidence type="ECO:0000259" key="7">
    <source>
        <dbReference type="PROSITE" id="PS51471"/>
    </source>
</evidence>
<keyword evidence="9" id="KW-1185">Reference proteome</keyword>
<dbReference type="PROSITE" id="PS51471">
    <property type="entry name" value="FE2OG_OXY"/>
    <property type="match status" value="1"/>
</dbReference>
<comment type="cofactor">
    <cofactor evidence="1">
        <name>L-ascorbate</name>
        <dbReference type="ChEBI" id="CHEBI:38290"/>
    </cofactor>
</comment>
<evidence type="ECO:0000256" key="4">
    <source>
        <dbReference type="ARBA" id="ARBA00022964"/>
    </source>
</evidence>
<keyword evidence="5" id="KW-0560">Oxidoreductase</keyword>
<keyword evidence="2" id="KW-0479">Metal-binding</keyword>
<reference evidence="9" key="1">
    <citation type="submission" date="2014-09" db="EMBL/GenBank/DDBJ databases">
        <authorList>
            <person name="Gomez-Valero L."/>
        </authorList>
    </citation>
    <scope>NUCLEOTIDE SEQUENCE [LARGE SCALE GENOMIC DNA]</scope>
    <source>
        <strain evidence="9">ATCC35250</strain>
    </source>
</reference>
<dbReference type="GO" id="GO:0071456">
    <property type="term" value="P:cellular response to hypoxia"/>
    <property type="evidence" value="ECO:0007669"/>
    <property type="project" value="TreeGrafter"/>
</dbReference>
<evidence type="ECO:0000256" key="5">
    <source>
        <dbReference type="ARBA" id="ARBA00023002"/>
    </source>
</evidence>
<protein>
    <submittedName>
        <fullName evidence="8">SM20-related protein</fullName>
    </submittedName>
</protein>
<evidence type="ECO:0000313" key="9">
    <source>
        <dbReference type="Proteomes" id="UP000032803"/>
    </source>
</evidence>
<evidence type="ECO:0000256" key="3">
    <source>
        <dbReference type="ARBA" id="ARBA00022896"/>
    </source>
</evidence>
<feature type="domain" description="Fe2OG dioxygenase" evidence="7">
    <location>
        <begin position="98"/>
        <end position="203"/>
    </location>
</feature>
<dbReference type="SMART" id="SM00702">
    <property type="entry name" value="P4Hc"/>
    <property type="match status" value="1"/>
</dbReference>
<dbReference type="PANTHER" id="PTHR12907:SF26">
    <property type="entry name" value="HIF PROLYL HYDROXYLASE, ISOFORM C"/>
    <property type="match status" value="1"/>
</dbReference>
<evidence type="ECO:0000256" key="6">
    <source>
        <dbReference type="ARBA" id="ARBA00023004"/>
    </source>
</evidence>